<reference evidence="1" key="2">
    <citation type="submission" date="2023-06" db="EMBL/GenBank/DDBJ databases">
        <authorList>
            <person name="Spilker T."/>
        </authorList>
    </citation>
    <scope>NUCLEOTIDE SEQUENCE</scope>
    <source>
        <strain evidence="1">FLAC1071</strain>
    </source>
</reference>
<comment type="caution">
    <text evidence="1">The sequence shown here is derived from an EMBL/GenBank/DDBJ whole genome shotgun (WGS) entry which is preliminary data.</text>
</comment>
<evidence type="ECO:0000313" key="1">
    <source>
        <dbReference type="EMBL" id="MDM3930301.1"/>
    </source>
</evidence>
<dbReference type="RefSeq" id="WP_074021158.1">
    <property type="nucleotide sequence ID" value="NZ_JACKUM010000027.1"/>
</dbReference>
<proteinExistence type="predicted"/>
<organism evidence="1 2">
    <name type="scientific">Mycobacterium intracellulare subsp. chimaera</name>
    <dbReference type="NCBI Taxonomy" id="222805"/>
    <lineage>
        <taxon>Bacteria</taxon>
        <taxon>Bacillati</taxon>
        <taxon>Actinomycetota</taxon>
        <taxon>Actinomycetes</taxon>
        <taxon>Mycobacteriales</taxon>
        <taxon>Mycobacteriaceae</taxon>
        <taxon>Mycobacterium</taxon>
        <taxon>Mycobacterium avium complex (MAC)</taxon>
    </lineage>
</organism>
<reference evidence="1" key="1">
    <citation type="submission" date="2023-06" db="EMBL/GenBank/DDBJ databases">
        <title>Itaconate inhibition of nontuberculous mycobacteria.</title>
        <authorList>
            <person name="Breen P."/>
            <person name="Zimbric M."/>
            <person name="Caverly L."/>
        </authorList>
    </citation>
    <scope>NUCLEOTIDE SEQUENCE</scope>
    <source>
        <strain evidence="1">FLAC1071</strain>
    </source>
</reference>
<keyword evidence="2" id="KW-1185">Reference proteome</keyword>
<name>A0ABT7PAJ3_MYCIT</name>
<evidence type="ECO:0008006" key="3">
    <source>
        <dbReference type="Google" id="ProtNLM"/>
    </source>
</evidence>
<dbReference type="EMBL" id="JASZZX010000074">
    <property type="protein sequence ID" value="MDM3930301.1"/>
    <property type="molecule type" value="Genomic_DNA"/>
</dbReference>
<evidence type="ECO:0000313" key="2">
    <source>
        <dbReference type="Proteomes" id="UP001529272"/>
    </source>
</evidence>
<gene>
    <name evidence="1" type="ORF">QRB35_30700</name>
</gene>
<dbReference type="Proteomes" id="UP001529272">
    <property type="component" value="Unassembled WGS sequence"/>
</dbReference>
<sequence>MTAPVSFEDYLAALRPLTPHVDPTVPTPDTQVIRDGVNSLAAVSPITKASLAQWVNAHPRWAHILGLIVGLSQEKLKNAVSDGLGTTGLITLSRTNPNDLITFLDDRFDLVAMVNKQINLQYGLADVLIARAGTRVTAARASAAGRSVEDLIEDIAKDLGLPYVTRTRFVGSRGQDGPGDLIIPDGKNAAIIVAAKGFDSTGSKLSAAYEEIARMAEVRQPAQFIMAVVDGIGWKQRKADLRRIHTLWATKAIDGLYTVLALDQFRADLENAARLRNLITKS</sequence>
<protein>
    <recommendedName>
        <fullName evidence="3">Restriction endonuclease type II DpnII-like domain-containing protein</fullName>
    </recommendedName>
</protein>
<accession>A0ABT7PAJ3</accession>